<feature type="non-terminal residue" evidence="1">
    <location>
        <position position="1"/>
    </location>
</feature>
<proteinExistence type="predicted"/>
<sequence>VSSQLEKIITEKIGAMLLSNNSQGLAKIHQMFG</sequence>
<reference evidence="1" key="1">
    <citation type="submission" date="2018-05" db="EMBL/GenBank/DDBJ databases">
        <authorList>
            <person name="Lanie J.A."/>
            <person name="Ng W.-L."/>
            <person name="Kazmierczak K.M."/>
            <person name="Andrzejewski T.M."/>
            <person name="Davidsen T.M."/>
            <person name="Wayne K.J."/>
            <person name="Tettelin H."/>
            <person name="Glass J.I."/>
            <person name="Rusch D."/>
            <person name="Podicherti R."/>
            <person name="Tsui H.-C.T."/>
            <person name="Winkler M.E."/>
        </authorList>
    </citation>
    <scope>NUCLEOTIDE SEQUENCE</scope>
</reference>
<dbReference type="EMBL" id="UINC01141901">
    <property type="protein sequence ID" value="SVD29918.1"/>
    <property type="molecule type" value="Genomic_DNA"/>
</dbReference>
<evidence type="ECO:0000313" key="1">
    <source>
        <dbReference type="EMBL" id="SVD29918.1"/>
    </source>
</evidence>
<gene>
    <name evidence="1" type="ORF">METZ01_LOCUS382772</name>
</gene>
<accession>A0A382U8A9</accession>
<name>A0A382U8A9_9ZZZZ</name>
<organism evidence="1">
    <name type="scientific">marine metagenome</name>
    <dbReference type="NCBI Taxonomy" id="408172"/>
    <lineage>
        <taxon>unclassified sequences</taxon>
        <taxon>metagenomes</taxon>
        <taxon>ecological metagenomes</taxon>
    </lineage>
</organism>
<dbReference type="AlphaFoldDB" id="A0A382U8A9"/>
<protein>
    <submittedName>
        <fullName evidence="1">Uncharacterized protein</fullName>
    </submittedName>
</protein>